<keyword evidence="2" id="KW-1133">Transmembrane helix</keyword>
<keyword evidence="4" id="KW-1185">Reference proteome</keyword>
<comment type="caution">
    <text evidence="3">The sequence shown here is derived from an EMBL/GenBank/DDBJ whole genome shotgun (WGS) entry which is preliminary data.</text>
</comment>
<dbReference type="EMBL" id="JAFEUC010000002">
    <property type="protein sequence ID" value="MBM7076030.1"/>
    <property type="molecule type" value="Genomic_DNA"/>
</dbReference>
<protein>
    <submittedName>
        <fullName evidence="3">Uncharacterized protein</fullName>
    </submittedName>
</protein>
<reference evidence="3 4" key="1">
    <citation type="submission" date="2021-02" db="EMBL/GenBank/DDBJ databases">
        <authorList>
            <person name="Ra J.-S."/>
        </authorList>
    </citation>
    <scope>NUCLEOTIDE SEQUENCE [LARGE SCALE GENOMIC DNA]</scope>
    <source>
        <strain evidence="3 4">MMS20-R1-14</strain>
    </source>
</reference>
<organism evidence="3 4">
    <name type="scientific">Micromonospora humida</name>
    <dbReference type="NCBI Taxonomy" id="2809018"/>
    <lineage>
        <taxon>Bacteria</taxon>
        <taxon>Bacillati</taxon>
        <taxon>Actinomycetota</taxon>
        <taxon>Actinomycetes</taxon>
        <taxon>Micromonosporales</taxon>
        <taxon>Micromonosporaceae</taxon>
        <taxon>Micromonospora</taxon>
    </lineage>
</organism>
<evidence type="ECO:0000256" key="1">
    <source>
        <dbReference type="SAM" id="MobiDB-lite"/>
    </source>
</evidence>
<feature type="transmembrane region" description="Helical" evidence="2">
    <location>
        <begin position="44"/>
        <end position="66"/>
    </location>
</feature>
<accession>A0ABS2IQP2</accession>
<proteinExistence type="predicted"/>
<evidence type="ECO:0000313" key="4">
    <source>
        <dbReference type="Proteomes" id="UP001518872"/>
    </source>
</evidence>
<evidence type="ECO:0000256" key="2">
    <source>
        <dbReference type="SAM" id="Phobius"/>
    </source>
</evidence>
<keyword evidence="2" id="KW-0812">Transmembrane</keyword>
<dbReference type="Proteomes" id="UP001518872">
    <property type="component" value="Unassembled WGS sequence"/>
</dbReference>
<evidence type="ECO:0000313" key="3">
    <source>
        <dbReference type="EMBL" id="MBM7076030.1"/>
    </source>
</evidence>
<sequence>MIHDDETLVREMLTRAADDLPTGGPDTPALVTAGERAVRRRRRLAVAATAVVTAVALLGVTALLGVRQSPTPADRTWPPTVAPTAFDPTRQLFRLTWLPADLSERNLSTAADRQTIGASRFTPVEATRVRRLVGSVAVTVGARGVDFFADQLTRDNRDAGRLRSGPTPWATPPGSPVEPVQGHPAFLHTSPNGKETVFSWQYAPDAWVTITAVTIDRPAEVLRRVAEGMVWERQPVRVPLQPVALPSDARLHQARMRWRDGRWDTVVLDYRLPGSAAARGDLSVGLERGDRPDEPTGVVHGRPAWTFLQHGGPGTWSVGGVPGCASCRAMVGTGSPAGSAALGGEDGARDLAAAIRPVADHDDESTWRPL</sequence>
<dbReference type="RefSeq" id="WP_204924067.1">
    <property type="nucleotide sequence ID" value="NZ_JAFEUC010000002.1"/>
</dbReference>
<name>A0ABS2IQP2_9ACTN</name>
<feature type="region of interest" description="Disordered" evidence="1">
    <location>
        <begin position="157"/>
        <end position="183"/>
    </location>
</feature>
<gene>
    <name evidence="3" type="ORF">JQX11_06670</name>
</gene>
<keyword evidence="2" id="KW-0472">Membrane</keyword>